<evidence type="ECO:0000313" key="1">
    <source>
        <dbReference type="EMBL" id="OIQ87936.1"/>
    </source>
</evidence>
<dbReference type="EMBL" id="MLJW01000396">
    <property type="protein sequence ID" value="OIQ87936.1"/>
    <property type="molecule type" value="Genomic_DNA"/>
</dbReference>
<dbReference type="SUPFAM" id="SSF63829">
    <property type="entry name" value="Calcium-dependent phosphotriesterase"/>
    <property type="match status" value="1"/>
</dbReference>
<dbReference type="PROSITE" id="PS51257">
    <property type="entry name" value="PROKAR_LIPOPROTEIN"/>
    <property type="match status" value="1"/>
</dbReference>
<comment type="caution">
    <text evidence="1">The sequence shown here is derived from an EMBL/GenBank/DDBJ whole genome shotgun (WGS) entry which is preliminary data.</text>
</comment>
<proteinExistence type="predicted"/>
<dbReference type="NCBIfam" id="TIGR03803">
    <property type="entry name" value="Gloeo_Verruco"/>
    <property type="match status" value="7"/>
</dbReference>
<name>A0A1J5QWL6_9ZZZZ</name>
<accession>A0A1J5QWL6</accession>
<gene>
    <name evidence="1" type="ORF">GALL_301930</name>
</gene>
<organism evidence="1">
    <name type="scientific">mine drainage metagenome</name>
    <dbReference type="NCBI Taxonomy" id="410659"/>
    <lineage>
        <taxon>unclassified sequences</taxon>
        <taxon>metagenomes</taxon>
        <taxon>ecological metagenomes</taxon>
    </lineage>
</organism>
<reference evidence="1" key="1">
    <citation type="submission" date="2016-10" db="EMBL/GenBank/DDBJ databases">
        <title>Sequence of Gallionella enrichment culture.</title>
        <authorList>
            <person name="Poehlein A."/>
            <person name="Muehling M."/>
            <person name="Daniel R."/>
        </authorList>
    </citation>
    <scope>NUCLEOTIDE SEQUENCE</scope>
</reference>
<dbReference type="InterPro" id="IPR022519">
    <property type="entry name" value="Gloeo/Verruco_rpt"/>
</dbReference>
<protein>
    <submittedName>
        <fullName evidence="1">Uncharacterized protein</fullName>
    </submittedName>
</protein>
<dbReference type="AlphaFoldDB" id="A0A1J5QWL6"/>
<sequence length="404" mass="40435">MKRTLSTPLSSLIAALALCGCGGGHGSPAAYSLRHTFQIPPGAGQPRGGLVADTAGNLYGTASTGGTKRFGAVYRIDAVTGVESVLYSFLGVAQNDAQNPIGQLVFDSTGDLYGVASNGGSNDVGAVFRIDANSHAESLVHSFAPGPQDGALPSRSLLIDGQGDLFGTTTQGGANDTGTVYEITPDGRETLLASFGQAAAGKPAVPRGELALDSAGNLYGTTQFGGSSGHGTVWELASSSRGATVLPTVLHSFAGPPADGTEPVGGVLLDAASGTLYGTTQLGGINDAGTVFRCGVDGSGERIVYAFADISGNDGAAPMAPLVMDSSGVLYGTTDAGGSGYGTVFAVDPASGRETVLHRFGGYPAGDGQTPLNARLMIDTAGQLVGVTQLGGANNTGVIYRLPR</sequence>